<proteinExistence type="predicted"/>
<keyword evidence="1" id="KW-1133">Transmembrane helix</keyword>
<reference evidence="2" key="1">
    <citation type="submission" date="2020-08" db="EMBL/GenBank/DDBJ databases">
        <title>Taxonomic study for Lactobacillus species isolated from hardwood bark.</title>
        <authorList>
            <person name="Tohno M."/>
            <person name="Tanizawa Y."/>
        </authorList>
    </citation>
    <scope>NUCLEOTIDE SEQUENCE</scope>
    <source>
        <strain evidence="2">B40</strain>
    </source>
</reference>
<keyword evidence="3" id="KW-1185">Reference proteome</keyword>
<dbReference type="RefSeq" id="WP_212780984.1">
    <property type="nucleotide sequence ID" value="NZ_BMAY01000008.1"/>
</dbReference>
<keyword evidence="1" id="KW-0472">Membrane</keyword>
<protein>
    <submittedName>
        <fullName evidence="2">Uncharacterized protein</fullName>
    </submittedName>
</protein>
<dbReference type="Proteomes" id="UP000677218">
    <property type="component" value="Unassembled WGS sequence"/>
</dbReference>
<accession>A0A916QKV7</accession>
<organism evidence="2 3">
    <name type="scientific">Lactobacillus corticis</name>
    <dbReference type="NCBI Taxonomy" id="2201249"/>
    <lineage>
        <taxon>Bacteria</taxon>
        <taxon>Bacillati</taxon>
        <taxon>Bacillota</taxon>
        <taxon>Bacilli</taxon>
        <taxon>Lactobacillales</taxon>
        <taxon>Lactobacillaceae</taxon>
        <taxon>Lactobacillus</taxon>
    </lineage>
</organism>
<dbReference type="AlphaFoldDB" id="A0A916QKV7"/>
<evidence type="ECO:0000256" key="1">
    <source>
        <dbReference type="SAM" id="Phobius"/>
    </source>
</evidence>
<evidence type="ECO:0000313" key="3">
    <source>
        <dbReference type="Proteomes" id="UP000677218"/>
    </source>
</evidence>
<dbReference type="EMBL" id="BMAY01000008">
    <property type="protein sequence ID" value="GFZ27291.1"/>
    <property type="molecule type" value="Genomic_DNA"/>
</dbReference>
<feature type="transmembrane region" description="Helical" evidence="1">
    <location>
        <begin position="7"/>
        <end position="25"/>
    </location>
</feature>
<gene>
    <name evidence="2" type="ORF">LCB40_11710</name>
</gene>
<keyword evidence="1" id="KW-0812">Transmembrane</keyword>
<comment type="caution">
    <text evidence="2">The sequence shown here is derived from an EMBL/GenBank/DDBJ whole genome shotgun (WGS) entry which is preliminary data.</text>
</comment>
<feature type="transmembrane region" description="Helical" evidence="1">
    <location>
        <begin position="31"/>
        <end position="49"/>
    </location>
</feature>
<name>A0A916QKV7_9LACO</name>
<sequence length="59" mass="6610">MKKFVKNLIAVLLVCVGVFFIGRIMGDNETAIPAGQAALYLIVTGIYFYHNYRSRDLNA</sequence>
<evidence type="ECO:0000313" key="2">
    <source>
        <dbReference type="EMBL" id="GFZ27291.1"/>
    </source>
</evidence>